<comment type="caution">
    <text evidence="2">The sequence shown here is derived from an EMBL/GenBank/DDBJ whole genome shotgun (WGS) entry which is preliminary data.</text>
</comment>
<sequence length="154" mass="16116">MTRLLTKSLLAISGALLGGIGGSLLIAPRAFLEMSHIHLAPDPSLLSEVSAPGGILIVTAVLMILGSIKARFTNLALVAGALVYGSYGISRLVSMTINGLPTDSLIVATVIELSVAVILVALKLRSPLRHNETKPARVSLNYMERSTFTPSGRG</sequence>
<dbReference type="InterPro" id="IPR025597">
    <property type="entry name" value="DUF4345"/>
</dbReference>
<gene>
    <name evidence="2" type="ORF">GCM10008090_11310</name>
</gene>
<accession>A0A918VKI3</accession>
<evidence type="ECO:0008006" key="4">
    <source>
        <dbReference type="Google" id="ProtNLM"/>
    </source>
</evidence>
<reference evidence="2" key="1">
    <citation type="journal article" date="2014" name="Int. J. Syst. Evol. Microbiol.">
        <title>Complete genome sequence of Corynebacterium casei LMG S-19264T (=DSM 44701T), isolated from a smear-ripened cheese.</title>
        <authorList>
            <consortium name="US DOE Joint Genome Institute (JGI-PGF)"/>
            <person name="Walter F."/>
            <person name="Albersmeier A."/>
            <person name="Kalinowski J."/>
            <person name="Ruckert C."/>
        </authorList>
    </citation>
    <scope>NUCLEOTIDE SEQUENCE</scope>
    <source>
        <strain evidence="2">KCTC 12711</strain>
    </source>
</reference>
<dbReference type="Proteomes" id="UP000614811">
    <property type="component" value="Unassembled WGS sequence"/>
</dbReference>
<name>A0A918VKI3_9GAMM</name>
<organism evidence="2 3">
    <name type="scientific">Arenicella chitinivorans</name>
    <dbReference type="NCBI Taxonomy" id="1329800"/>
    <lineage>
        <taxon>Bacteria</taxon>
        <taxon>Pseudomonadati</taxon>
        <taxon>Pseudomonadota</taxon>
        <taxon>Gammaproteobacteria</taxon>
        <taxon>Arenicellales</taxon>
        <taxon>Arenicellaceae</taxon>
        <taxon>Arenicella</taxon>
    </lineage>
</organism>
<feature type="transmembrane region" description="Helical" evidence="1">
    <location>
        <begin position="49"/>
        <end position="68"/>
    </location>
</feature>
<keyword evidence="1" id="KW-0812">Transmembrane</keyword>
<dbReference type="AlphaFoldDB" id="A0A918VKI3"/>
<evidence type="ECO:0000313" key="2">
    <source>
        <dbReference type="EMBL" id="GHA03810.1"/>
    </source>
</evidence>
<dbReference type="RefSeq" id="WP_189399073.1">
    <property type="nucleotide sequence ID" value="NZ_BMXA01000002.1"/>
</dbReference>
<keyword evidence="3" id="KW-1185">Reference proteome</keyword>
<keyword evidence="1" id="KW-1133">Transmembrane helix</keyword>
<evidence type="ECO:0000256" key="1">
    <source>
        <dbReference type="SAM" id="Phobius"/>
    </source>
</evidence>
<dbReference type="Pfam" id="PF14248">
    <property type="entry name" value="DUF4345"/>
    <property type="match status" value="1"/>
</dbReference>
<feature type="transmembrane region" description="Helical" evidence="1">
    <location>
        <begin position="75"/>
        <end position="93"/>
    </location>
</feature>
<evidence type="ECO:0000313" key="3">
    <source>
        <dbReference type="Proteomes" id="UP000614811"/>
    </source>
</evidence>
<proteinExistence type="predicted"/>
<feature type="transmembrane region" description="Helical" evidence="1">
    <location>
        <begin position="105"/>
        <end position="124"/>
    </location>
</feature>
<reference evidence="2" key="2">
    <citation type="submission" date="2020-09" db="EMBL/GenBank/DDBJ databases">
        <authorList>
            <person name="Sun Q."/>
            <person name="Kim S."/>
        </authorList>
    </citation>
    <scope>NUCLEOTIDE SEQUENCE</scope>
    <source>
        <strain evidence="2">KCTC 12711</strain>
    </source>
</reference>
<protein>
    <recommendedName>
        <fullName evidence="4">DUF4345 domain-containing protein</fullName>
    </recommendedName>
</protein>
<keyword evidence="1" id="KW-0472">Membrane</keyword>
<dbReference type="EMBL" id="BMXA01000002">
    <property type="protein sequence ID" value="GHA03810.1"/>
    <property type="molecule type" value="Genomic_DNA"/>
</dbReference>